<sequence length="111" mass="13016">MSYDANFDQTRLDQLAEQYLADNRAEGEVFFLSDSDDNRLDHARWRFEEADHDLLKDSGFKMHLMELLDTLLVYRAKHDKPNASQGVVKIRGNDITIEWLPKSEFEELRAV</sequence>
<dbReference type="RefSeq" id="WP_111569404.1">
    <property type="nucleotide sequence ID" value="NZ_PIPK01000006.1"/>
</dbReference>
<dbReference type="EMBL" id="PIPK01000006">
    <property type="protein sequence ID" value="RUO24642.1"/>
    <property type="molecule type" value="Genomic_DNA"/>
</dbReference>
<comment type="caution">
    <text evidence="1">The sequence shown here is derived from an EMBL/GenBank/DDBJ whole genome shotgun (WGS) entry which is preliminary data.</text>
</comment>
<organism evidence="1 3">
    <name type="scientific">Aliidiomarina maris</name>
    <dbReference type="NCBI Taxonomy" id="531312"/>
    <lineage>
        <taxon>Bacteria</taxon>
        <taxon>Pseudomonadati</taxon>
        <taxon>Pseudomonadota</taxon>
        <taxon>Gammaproteobacteria</taxon>
        <taxon>Alteromonadales</taxon>
        <taxon>Idiomarinaceae</taxon>
        <taxon>Aliidiomarina</taxon>
    </lineage>
</organism>
<dbReference type="EMBL" id="QLMD01000006">
    <property type="protein sequence ID" value="RAJ97034.1"/>
    <property type="molecule type" value="Genomic_DNA"/>
</dbReference>
<evidence type="ECO:0000313" key="1">
    <source>
        <dbReference type="EMBL" id="RAJ97034.1"/>
    </source>
</evidence>
<dbReference type="AlphaFoldDB" id="A0A327WXT4"/>
<proteinExistence type="predicted"/>
<name>A0A327WXT4_9GAMM</name>
<accession>A0A327WXT4</accession>
<keyword evidence="4" id="KW-1185">Reference proteome</keyword>
<dbReference type="Proteomes" id="UP000249203">
    <property type="component" value="Unassembled WGS sequence"/>
</dbReference>
<dbReference type="Proteomes" id="UP000287865">
    <property type="component" value="Unassembled WGS sequence"/>
</dbReference>
<protein>
    <submittedName>
        <fullName evidence="1">Uncharacterized protein</fullName>
    </submittedName>
</protein>
<evidence type="ECO:0000313" key="3">
    <source>
        <dbReference type="Proteomes" id="UP000249203"/>
    </source>
</evidence>
<reference evidence="2 4" key="1">
    <citation type="journal article" date="2018" name="Front. Microbiol.">
        <title>Genome-Based Analysis Reveals the Taxonomy and Diversity of the Family Idiomarinaceae.</title>
        <authorList>
            <person name="Liu Y."/>
            <person name="Lai Q."/>
            <person name="Shao Z."/>
        </authorList>
    </citation>
    <scope>NUCLEOTIDE SEQUENCE [LARGE SCALE GENOMIC DNA]</scope>
    <source>
        <strain evidence="2 4">CF12-14</strain>
    </source>
</reference>
<evidence type="ECO:0000313" key="2">
    <source>
        <dbReference type="EMBL" id="RUO24642.1"/>
    </source>
</evidence>
<evidence type="ECO:0000313" key="4">
    <source>
        <dbReference type="Proteomes" id="UP000287865"/>
    </source>
</evidence>
<gene>
    <name evidence="1" type="ORF">B0I24_10697</name>
    <name evidence="2" type="ORF">CWE07_08200</name>
</gene>
<dbReference type="OrthoDB" id="5769495at2"/>
<reference evidence="1 3" key="2">
    <citation type="submission" date="2018-06" db="EMBL/GenBank/DDBJ databases">
        <title>Genomic Encyclopedia of Type Strains, Phase III (KMG-III): the genomes of soil and plant-associated and newly described type strains.</title>
        <authorList>
            <person name="Whitman W."/>
        </authorList>
    </citation>
    <scope>NUCLEOTIDE SEQUENCE [LARGE SCALE GENOMIC DNA]</scope>
    <source>
        <strain evidence="1 3">CGMCC 1.15366</strain>
    </source>
</reference>